<gene>
    <name evidence="2" type="ORF">B0H67DRAFT_558450</name>
</gene>
<evidence type="ECO:0000313" key="2">
    <source>
        <dbReference type="EMBL" id="KAK0702842.1"/>
    </source>
</evidence>
<comment type="caution">
    <text evidence="2">The sequence shown here is derived from an EMBL/GenBank/DDBJ whole genome shotgun (WGS) entry which is preliminary data.</text>
</comment>
<feature type="region of interest" description="Disordered" evidence="1">
    <location>
        <begin position="318"/>
        <end position="348"/>
    </location>
</feature>
<feature type="compositionally biased region" description="Polar residues" evidence="1">
    <location>
        <begin position="493"/>
        <end position="503"/>
    </location>
</feature>
<proteinExistence type="predicted"/>
<sequence length="503" mass="54907">MKPLVLFSIVGTLPGADTRNLVTSYPFTSTFTSMTTFRIPPLDLFGLPVPTFAWVEHDVTTLEPHPSRPTVYPETIVQTAITKATSTVYSYTFFTDAPGSSTTLTTTSTRFDTYHVHTPAASHLRPGYSFTDFPGCGDCVLDKDWTPDGECETHEWGTGCSNQQCQWREHEGDAGNWYCYAGPHRGDREYMGRVCWRGDDIGFDPLAKPCLYGDQLPHCVPVTMTYKDPTRLDIRYQGNYPKPKAKTLAPESHDKFYWYNNMATTDEEARQIQLSEVEHRSDVANDGGRSRAGGHHLGTSPPNASGIVNATIKYGTDRWGPGDRAELTDQGSRQRDALESTPPMIQPKSLPLLESGLGFAVVVKRQPGVGIKPHPVPGDAGFPIVIDGEPALDVKPHADQPLITVVEREPSGSTSTRSPFRIKASQSPSGGSSNLTSLFDSCKRMNIEECIGTDPCNPMNVGTAKAGNDYVAKVSPITYDPVAASKPGRGLTQPASSSSIWED</sequence>
<feature type="compositionally biased region" description="Basic and acidic residues" evidence="1">
    <location>
        <begin position="320"/>
        <end position="338"/>
    </location>
</feature>
<feature type="region of interest" description="Disordered" evidence="1">
    <location>
        <begin position="480"/>
        <end position="503"/>
    </location>
</feature>
<name>A0AA39ZSL1_9PEZI</name>
<organism evidence="2 3">
    <name type="scientific">Lasiosphaeris hirsuta</name>
    <dbReference type="NCBI Taxonomy" id="260670"/>
    <lineage>
        <taxon>Eukaryota</taxon>
        <taxon>Fungi</taxon>
        <taxon>Dikarya</taxon>
        <taxon>Ascomycota</taxon>
        <taxon>Pezizomycotina</taxon>
        <taxon>Sordariomycetes</taxon>
        <taxon>Sordariomycetidae</taxon>
        <taxon>Sordariales</taxon>
        <taxon>Lasiosphaeriaceae</taxon>
        <taxon>Lasiosphaeris</taxon>
    </lineage>
</organism>
<evidence type="ECO:0000313" key="3">
    <source>
        <dbReference type="Proteomes" id="UP001172102"/>
    </source>
</evidence>
<accession>A0AA39ZSL1</accession>
<dbReference type="EMBL" id="JAUKUA010000008">
    <property type="protein sequence ID" value="KAK0702842.1"/>
    <property type="molecule type" value="Genomic_DNA"/>
</dbReference>
<protein>
    <submittedName>
        <fullName evidence="2">Uncharacterized protein</fullName>
    </submittedName>
</protein>
<feature type="region of interest" description="Disordered" evidence="1">
    <location>
        <begin position="281"/>
        <end position="306"/>
    </location>
</feature>
<dbReference type="Proteomes" id="UP001172102">
    <property type="component" value="Unassembled WGS sequence"/>
</dbReference>
<keyword evidence="3" id="KW-1185">Reference proteome</keyword>
<reference evidence="2" key="1">
    <citation type="submission" date="2023-06" db="EMBL/GenBank/DDBJ databases">
        <title>Genome-scale phylogeny and comparative genomics of the fungal order Sordariales.</title>
        <authorList>
            <consortium name="Lawrence Berkeley National Laboratory"/>
            <person name="Hensen N."/>
            <person name="Bonometti L."/>
            <person name="Westerberg I."/>
            <person name="Brannstrom I.O."/>
            <person name="Guillou S."/>
            <person name="Cros-Aarteil S."/>
            <person name="Calhoun S."/>
            <person name="Haridas S."/>
            <person name="Kuo A."/>
            <person name="Mondo S."/>
            <person name="Pangilinan J."/>
            <person name="Riley R."/>
            <person name="Labutti K."/>
            <person name="Andreopoulos B."/>
            <person name="Lipzen A."/>
            <person name="Chen C."/>
            <person name="Yanf M."/>
            <person name="Daum C."/>
            <person name="Ng V."/>
            <person name="Clum A."/>
            <person name="Steindorff A."/>
            <person name="Ohm R."/>
            <person name="Martin F."/>
            <person name="Silar P."/>
            <person name="Natvig D."/>
            <person name="Lalanne C."/>
            <person name="Gautier V."/>
            <person name="Ament-Velasquez S.L."/>
            <person name="Kruys A."/>
            <person name="Hutchinson M.I."/>
            <person name="Powell A.J."/>
            <person name="Barry K."/>
            <person name="Miller A.N."/>
            <person name="Grigoriev I.V."/>
            <person name="Debuchy R."/>
            <person name="Gladieux P."/>
            <person name="Thoren M.H."/>
            <person name="Johannesson H."/>
        </authorList>
    </citation>
    <scope>NUCLEOTIDE SEQUENCE</scope>
    <source>
        <strain evidence="2">SMH4607-1</strain>
    </source>
</reference>
<dbReference type="AlphaFoldDB" id="A0AA39ZSL1"/>
<feature type="region of interest" description="Disordered" evidence="1">
    <location>
        <begin position="408"/>
        <end position="434"/>
    </location>
</feature>
<evidence type="ECO:0000256" key="1">
    <source>
        <dbReference type="SAM" id="MobiDB-lite"/>
    </source>
</evidence>
<feature type="compositionally biased region" description="Polar residues" evidence="1">
    <location>
        <begin position="411"/>
        <end position="434"/>
    </location>
</feature>